<accession>A0A3L6ETQ7</accession>
<name>A0A3L6ETQ7_MAIZE</name>
<dbReference type="ExpressionAtlas" id="A0A3L6ETQ7">
    <property type="expression patterns" value="baseline and differential"/>
</dbReference>
<gene>
    <name evidence="8" type="ORF">Zm00014a_033715</name>
</gene>
<keyword evidence="3" id="KW-0677">Repeat</keyword>
<comment type="caution">
    <text evidence="8">The sequence shown here is derived from an EMBL/GenBank/DDBJ whole genome shotgun (WGS) entry which is preliminary data.</text>
</comment>
<evidence type="ECO:0000313" key="8">
    <source>
        <dbReference type="EMBL" id="PWZ24453.1"/>
    </source>
</evidence>
<dbReference type="Proteomes" id="UP000251960">
    <property type="component" value="Chromosome 5"/>
</dbReference>
<evidence type="ECO:0000256" key="4">
    <source>
        <dbReference type="ARBA" id="ARBA00022989"/>
    </source>
</evidence>
<keyword evidence="4 7" id="KW-1133">Transmembrane helix</keyword>
<evidence type="ECO:0000256" key="2">
    <source>
        <dbReference type="ARBA" id="ARBA00022692"/>
    </source>
</evidence>
<dbReference type="PANTHER" id="PTHR24186">
    <property type="entry name" value="PROTEIN PHOSPHATASE 1 REGULATORY SUBUNIT"/>
    <property type="match status" value="1"/>
</dbReference>
<feature type="transmembrane region" description="Helical" evidence="7">
    <location>
        <begin position="492"/>
        <end position="512"/>
    </location>
</feature>
<evidence type="ECO:0000256" key="1">
    <source>
        <dbReference type="ARBA" id="ARBA00004141"/>
    </source>
</evidence>
<sequence length="590" mass="64460">MDLPPLSHQALFAAVRSADAAAVRALLADAEASGTSLAALAAAQTDAEETALYVAAEAGSEEIVSLLLPLYDLEAATVRSRLDLNAFHVAAKQGHTAGLGWNLFDIRSFEVQLVGSDWVGCRCKFSSSALQFTKGKYKMVAGDPNLLTVLTVSGCFKLIHLVVKEFLGRWPGLCSVCDSSNTSPLYSAAVKDHLDVVNAILDTDDSCIRIVRKNGKTSLHTAARIGYHRIVKALIERDPGIVPIKDRKGQTALHMAVKGKNTDVVEELLMADVSILNVRDKKGNTALHIATRKWRPQMVQLLLSYESLEINAINIQNETAMDLADKVPYGESKTEIIEWLTEAGAKNARNVGKIDEASELRRTVSDIKHNVQAQLSENAKTNKRVTGIRKELQKLHREAIQNTINSVTMVATLIASIAFVAIFNLPGQYFQDVNSGGDIGEAQIARLTGFRVFCLLNATALFISLAVVVVQITLVAWETGAQKQVIKIVNKLMWTACLSTGAAFISLAYVVVGPQHAWMAFTVSAIGGPIMIGTLLFLAYLLLRPRFKFGEDRQRRIKRASGSKSFSWSLHDGFSDLEAFSDHEKRIYAL</sequence>
<evidence type="ECO:0000256" key="6">
    <source>
        <dbReference type="ARBA" id="ARBA00023136"/>
    </source>
</evidence>
<dbReference type="AlphaFoldDB" id="A0A3L6ETQ7"/>
<protein>
    <submittedName>
        <fullName evidence="8">Uncharacterized protein</fullName>
    </submittedName>
</protein>
<dbReference type="PROSITE" id="PS50088">
    <property type="entry name" value="ANK_REPEAT"/>
    <property type="match status" value="3"/>
</dbReference>
<dbReference type="PANTHER" id="PTHR24186:SF2">
    <property type="entry name" value="OS02G0735700 PROTEIN"/>
    <property type="match status" value="1"/>
</dbReference>
<keyword evidence="5" id="KW-0040">ANK repeat</keyword>
<dbReference type="GO" id="GO:0016020">
    <property type="term" value="C:membrane"/>
    <property type="evidence" value="ECO:0007669"/>
    <property type="project" value="UniProtKB-SubCell"/>
</dbReference>
<keyword evidence="6 7" id="KW-0472">Membrane</keyword>
<dbReference type="PROSITE" id="PS50297">
    <property type="entry name" value="ANK_REP_REGION"/>
    <property type="match status" value="3"/>
</dbReference>
<reference evidence="8" key="1">
    <citation type="journal article" date="2018" name="Nat. Genet.">
        <title>Extensive intraspecific gene order and gene structural variations between Mo17 and other maize genomes.</title>
        <authorList>
            <person name="Sun S."/>
            <person name="Zhou Y."/>
            <person name="Chen J."/>
            <person name="Shi J."/>
            <person name="Zhao H."/>
            <person name="Zhao H."/>
            <person name="Song W."/>
            <person name="Zhang M."/>
            <person name="Cui Y."/>
            <person name="Dong X."/>
            <person name="Liu H."/>
            <person name="Ma X."/>
            <person name="Jiao Y."/>
            <person name="Wang B."/>
            <person name="Wei X."/>
            <person name="Stein J.C."/>
            <person name="Glaubitz J.C."/>
            <person name="Lu F."/>
            <person name="Yu G."/>
            <person name="Liang C."/>
            <person name="Fengler K."/>
            <person name="Li B."/>
            <person name="Rafalski A."/>
            <person name="Schnable P.S."/>
            <person name="Ware D.H."/>
            <person name="Buckler E.S."/>
            <person name="Lai J."/>
        </authorList>
    </citation>
    <scope>NUCLEOTIDE SEQUENCE [LARGE SCALE GENOMIC DNA]</scope>
    <source>
        <tissue evidence="8">Seedling</tissue>
    </source>
</reference>
<feature type="transmembrane region" description="Helical" evidence="7">
    <location>
        <begin position="404"/>
        <end position="425"/>
    </location>
</feature>
<comment type="subcellular location">
    <subcellularLocation>
        <location evidence="1">Membrane</location>
        <topology evidence="1">Multi-pass membrane protein</topology>
    </subcellularLocation>
</comment>
<organism evidence="8">
    <name type="scientific">Zea mays</name>
    <name type="common">Maize</name>
    <dbReference type="NCBI Taxonomy" id="4577"/>
    <lineage>
        <taxon>Eukaryota</taxon>
        <taxon>Viridiplantae</taxon>
        <taxon>Streptophyta</taxon>
        <taxon>Embryophyta</taxon>
        <taxon>Tracheophyta</taxon>
        <taxon>Spermatophyta</taxon>
        <taxon>Magnoliopsida</taxon>
        <taxon>Liliopsida</taxon>
        <taxon>Poales</taxon>
        <taxon>Poaceae</taxon>
        <taxon>PACMAD clade</taxon>
        <taxon>Panicoideae</taxon>
        <taxon>Andropogonodae</taxon>
        <taxon>Andropogoneae</taxon>
        <taxon>Tripsacinae</taxon>
        <taxon>Zea</taxon>
    </lineage>
</organism>
<evidence type="ECO:0000256" key="5">
    <source>
        <dbReference type="ARBA" id="ARBA00023043"/>
    </source>
</evidence>
<dbReference type="InterPro" id="IPR026961">
    <property type="entry name" value="PGG_dom"/>
</dbReference>
<dbReference type="SUPFAM" id="SSF48403">
    <property type="entry name" value="Ankyrin repeat"/>
    <property type="match status" value="1"/>
</dbReference>
<proteinExistence type="predicted"/>
<dbReference type="EMBL" id="NCVQ01000006">
    <property type="protein sequence ID" value="PWZ24453.1"/>
    <property type="molecule type" value="Genomic_DNA"/>
</dbReference>
<dbReference type="Pfam" id="PF13962">
    <property type="entry name" value="PGG"/>
    <property type="match status" value="1"/>
</dbReference>
<dbReference type="Pfam" id="PF12796">
    <property type="entry name" value="Ank_2"/>
    <property type="match status" value="1"/>
</dbReference>
<dbReference type="Gene3D" id="1.25.40.20">
    <property type="entry name" value="Ankyrin repeat-containing domain"/>
    <property type="match status" value="2"/>
</dbReference>
<evidence type="ECO:0000256" key="7">
    <source>
        <dbReference type="SAM" id="Phobius"/>
    </source>
</evidence>
<dbReference type="InterPro" id="IPR002110">
    <property type="entry name" value="Ankyrin_rpt"/>
</dbReference>
<dbReference type="InterPro" id="IPR036770">
    <property type="entry name" value="Ankyrin_rpt-contain_sf"/>
</dbReference>
<dbReference type="SMART" id="SM00248">
    <property type="entry name" value="ANK"/>
    <property type="match status" value="5"/>
</dbReference>
<evidence type="ECO:0000256" key="3">
    <source>
        <dbReference type="ARBA" id="ARBA00022737"/>
    </source>
</evidence>
<feature type="transmembrane region" description="Helical" evidence="7">
    <location>
        <begin position="460"/>
        <end position="480"/>
    </location>
</feature>
<keyword evidence="2 7" id="KW-0812">Transmembrane</keyword>
<feature type="transmembrane region" description="Helical" evidence="7">
    <location>
        <begin position="518"/>
        <end position="543"/>
    </location>
</feature>